<proteinExistence type="predicted"/>
<keyword evidence="3" id="KW-1185">Reference proteome</keyword>
<dbReference type="PANTHER" id="PTHR42767">
    <property type="entry name" value="ENDO-BETA-1,6-GALACTANASE"/>
    <property type="match status" value="1"/>
</dbReference>
<dbReference type="InterPro" id="IPR039514">
    <property type="entry name" value="6GAL-like"/>
</dbReference>
<name>A0A8T1X716_9STRA</name>
<evidence type="ECO:0000313" key="2">
    <source>
        <dbReference type="EMBL" id="KAG7401606.1"/>
    </source>
</evidence>
<dbReference type="AlphaFoldDB" id="A0A8T1X716"/>
<organism evidence="2 3">
    <name type="scientific">Phytophthora boehmeriae</name>
    <dbReference type="NCBI Taxonomy" id="109152"/>
    <lineage>
        <taxon>Eukaryota</taxon>
        <taxon>Sar</taxon>
        <taxon>Stramenopiles</taxon>
        <taxon>Oomycota</taxon>
        <taxon>Peronosporomycetes</taxon>
        <taxon>Peronosporales</taxon>
        <taxon>Peronosporaceae</taxon>
        <taxon>Phytophthora</taxon>
    </lineage>
</organism>
<sequence>MLFTNKSSVNLGESTEGLPALGFNVARYNIGGSGSNVIDDSGTEIAMKTSESMPAFKTIETFWLDWINKDPTSTSWNWSLDAKQRAMLKLASDRGVDVLEAYSNSPPWWMTNNLATAGGDDGTADNLQASYKESFALYLATVVSEAKKNWGVNFAYVSPFNEASSRAWKFPESQEACHVSIATQSEISTLLRKQLDTLGLQDVLISGAEEKNPETSLYTLTTMIQDGLSGYDSIRKFNVHGSDGLTPYAGTGRDKLFGLSSQQKLIWDSQYADEDATGLTLAENIARDINEMRATAFVYRQAFDSGVVGLIQSNPWDNWIGTANAKYYVMAHYSRHIRPGMIILNPPLQDPLTVVAYDKAAKVLVLVASNPGEAQTNTINLEDVSYVYGPVNAWTTETADGGVRYKTSSYDISFGVSTRFTVDFPAASIMTFEIHGAELTATVTL</sequence>
<dbReference type="Pfam" id="PF14587">
    <property type="entry name" value="Glyco_hydr_30_2"/>
    <property type="match status" value="1"/>
</dbReference>
<evidence type="ECO:0000313" key="3">
    <source>
        <dbReference type="Proteomes" id="UP000693981"/>
    </source>
</evidence>
<dbReference type="InterPro" id="IPR039743">
    <property type="entry name" value="6GAL/EXGAL"/>
</dbReference>
<dbReference type="EMBL" id="JAGDFL010000010">
    <property type="protein sequence ID" value="KAG7401606.1"/>
    <property type="molecule type" value="Genomic_DNA"/>
</dbReference>
<dbReference type="GO" id="GO:0004553">
    <property type="term" value="F:hydrolase activity, hydrolyzing O-glycosyl compounds"/>
    <property type="evidence" value="ECO:0007669"/>
    <property type="project" value="InterPro"/>
</dbReference>
<dbReference type="OrthoDB" id="116822at2759"/>
<protein>
    <recommendedName>
        <fullName evidence="1">Endo-beta-1,6-galactanase-like domain-containing protein</fullName>
    </recommendedName>
</protein>
<dbReference type="PANTHER" id="PTHR42767:SF1">
    <property type="entry name" value="ENDO-BETA-1,6-GALACTANASE-LIKE DOMAIN-CONTAINING PROTEIN"/>
    <property type="match status" value="1"/>
</dbReference>
<dbReference type="Proteomes" id="UP000693981">
    <property type="component" value="Unassembled WGS sequence"/>
</dbReference>
<comment type="caution">
    <text evidence="2">The sequence shown here is derived from an EMBL/GenBank/DDBJ whole genome shotgun (WGS) entry which is preliminary data.</text>
</comment>
<feature type="domain" description="Endo-beta-1,6-galactanase-like" evidence="1">
    <location>
        <begin position="21"/>
        <end position="196"/>
    </location>
</feature>
<gene>
    <name evidence="2" type="ORF">PHYBOEH_000138</name>
</gene>
<reference evidence="2" key="1">
    <citation type="submission" date="2021-02" db="EMBL/GenBank/DDBJ databases">
        <authorList>
            <person name="Palmer J.M."/>
        </authorList>
    </citation>
    <scope>NUCLEOTIDE SEQUENCE</scope>
    <source>
        <strain evidence="2">SCRP23</strain>
    </source>
</reference>
<evidence type="ECO:0000259" key="1">
    <source>
        <dbReference type="Pfam" id="PF14587"/>
    </source>
</evidence>
<accession>A0A8T1X716</accession>